<evidence type="ECO:0000256" key="1">
    <source>
        <dbReference type="SAM" id="MobiDB-lite"/>
    </source>
</evidence>
<evidence type="ECO:0000313" key="3">
    <source>
        <dbReference type="Proteomes" id="UP000299102"/>
    </source>
</evidence>
<evidence type="ECO:0000313" key="2">
    <source>
        <dbReference type="EMBL" id="GBP79113.1"/>
    </source>
</evidence>
<gene>
    <name evidence="2" type="ORF">EVAR_54473_1</name>
</gene>
<dbReference type="Proteomes" id="UP000299102">
    <property type="component" value="Unassembled WGS sequence"/>
</dbReference>
<protein>
    <submittedName>
        <fullName evidence="2">Uncharacterized protein</fullName>
    </submittedName>
</protein>
<accession>A0A4C1YVV5</accession>
<reference evidence="2 3" key="1">
    <citation type="journal article" date="2019" name="Commun. Biol.">
        <title>The bagworm genome reveals a unique fibroin gene that provides high tensile strength.</title>
        <authorList>
            <person name="Kono N."/>
            <person name="Nakamura H."/>
            <person name="Ohtoshi R."/>
            <person name="Tomita M."/>
            <person name="Numata K."/>
            <person name="Arakawa K."/>
        </authorList>
    </citation>
    <scope>NUCLEOTIDE SEQUENCE [LARGE SCALE GENOMIC DNA]</scope>
</reference>
<organism evidence="2 3">
    <name type="scientific">Eumeta variegata</name>
    <name type="common">Bagworm moth</name>
    <name type="synonym">Eumeta japonica</name>
    <dbReference type="NCBI Taxonomy" id="151549"/>
    <lineage>
        <taxon>Eukaryota</taxon>
        <taxon>Metazoa</taxon>
        <taxon>Ecdysozoa</taxon>
        <taxon>Arthropoda</taxon>
        <taxon>Hexapoda</taxon>
        <taxon>Insecta</taxon>
        <taxon>Pterygota</taxon>
        <taxon>Neoptera</taxon>
        <taxon>Endopterygota</taxon>
        <taxon>Lepidoptera</taxon>
        <taxon>Glossata</taxon>
        <taxon>Ditrysia</taxon>
        <taxon>Tineoidea</taxon>
        <taxon>Psychidae</taxon>
        <taxon>Oiketicinae</taxon>
        <taxon>Eumeta</taxon>
    </lineage>
</organism>
<proteinExistence type="predicted"/>
<comment type="caution">
    <text evidence="2">The sequence shown here is derived from an EMBL/GenBank/DDBJ whole genome shotgun (WGS) entry which is preliminary data.</text>
</comment>
<name>A0A4C1YVV5_EUMVA</name>
<keyword evidence="3" id="KW-1185">Reference proteome</keyword>
<feature type="region of interest" description="Disordered" evidence="1">
    <location>
        <begin position="57"/>
        <end position="82"/>
    </location>
</feature>
<sequence length="82" mass="9454">MDNVMSHMYSQRFRDVTSNRLNVTTNANQYRYGGGSPNKKPNLVSFIGRKAAAVNGTHLGPLADERRRLRRHRRPTVEQTER</sequence>
<dbReference type="EMBL" id="BGZK01001401">
    <property type="protein sequence ID" value="GBP79113.1"/>
    <property type="molecule type" value="Genomic_DNA"/>
</dbReference>
<dbReference type="AlphaFoldDB" id="A0A4C1YVV5"/>